<evidence type="ECO:0000313" key="21">
    <source>
        <dbReference type="EMBL" id="TFY60273.1"/>
    </source>
</evidence>
<dbReference type="OrthoDB" id="331544at2759"/>
<keyword evidence="22" id="KW-1185">Reference proteome</keyword>
<dbReference type="GO" id="GO:0033320">
    <property type="term" value="P:UDP-D-xylose biosynthetic process"/>
    <property type="evidence" value="ECO:0007669"/>
    <property type="project" value="UniProtKB-UniPathway"/>
</dbReference>
<dbReference type="GO" id="GO:0042732">
    <property type="term" value="P:D-xylose metabolic process"/>
    <property type="evidence" value="ECO:0007669"/>
    <property type="project" value="InterPro"/>
</dbReference>
<evidence type="ECO:0000256" key="14">
    <source>
        <dbReference type="ARBA" id="ARBA00023180"/>
    </source>
</evidence>
<dbReference type="UniPathway" id="UPA00796">
    <property type="reaction ID" value="UER00771"/>
</dbReference>
<dbReference type="FunFam" id="3.40.50.720:FF:000065">
    <property type="entry name" value="UDP-glucuronic acid decarboxylase 1"/>
    <property type="match status" value="1"/>
</dbReference>
<evidence type="ECO:0000256" key="9">
    <source>
        <dbReference type="ARBA" id="ARBA00022968"/>
    </source>
</evidence>
<comment type="cofactor">
    <cofactor evidence="1">
        <name>NAD(+)</name>
        <dbReference type="ChEBI" id="CHEBI:57540"/>
    </cofactor>
</comment>
<feature type="compositionally biased region" description="Basic and acidic residues" evidence="18">
    <location>
        <begin position="410"/>
        <end position="419"/>
    </location>
</feature>
<feature type="domain" description="NAD(P)-binding" evidence="20">
    <location>
        <begin position="193"/>
        <end position="440"/>
    </location>
</feature>
<dbReference type="SUPFAM" id="SSF51735">
    <property type="entry name" value="NAD(P)-binding Rossmann-fold domains"/>
    <property type="match status" value="1"/>
</dbReference>
<evidence type="ECO:0000259" key="20">
    <source>
        <dbReference type="Pfam" id="PF16363"/>
    </source>
</evidence>
<keyword evidence="11" id="KW-0520">NAD</keyword>
<evidence type="ECO:0000256" key="1">
    <source>
        <dbReference type="ARBA" id="ARBA00001911"/>
    </source>
</evidence>
<dbReference type="EMBL" id="SEOQ01000572">
    <property type="protein sequence ID" value="TFY60273.1"/>
    <property type="molecule type" value="Genomic_DNA"/>
</dbReference>
<keyword evidence="14" id="KW-0325">Glycoprotein</keyword>
<evidence type="ECO:0000256" key="10">
    <source>
        <dbReference type="ARBA" id="ARBA00022989"/>
    </source>
</evidence>
<dbReference type="CDD" id="cd05230">
    <property type="entry name" value="UGD_SDR_e"/>
    <property type="match status" value="1"/>
</dbReference>
<dbReference type="GO" id="GO:0032580">
    <property type="term" value="C:Golgi cisterna membrane"/>
    <property type="evidence" value="ECO:0007669"/>
    <property type="project" value="UniProtKB-SubCell"/>
</dbReference>
<dbReference type="Pfam" id="PF16363">
    <property type="entry name" value="GDP_Man_Dehyd"/>
    <property type="match status" value="1"/>
</dbReference>
<evidence type="ECO:0000256" key="17">
    <source>
        <dbReference type="ARBA" id="ARBA00049410"/>
    </source>
</evidence>
<evidence type="ECO:0000256" key="5">
    <source>
        <dbReference type="ARBA" id="ARBA00012290"/>
    </source>
</evidence>
<dbReference type="EC" id="4.1.1.35" evidence="5"/>
<evidence type="ECO:0000256" key="11">
    <source>
        <dbReference type="ARBA" id="ARBA00023027"/>
    </source>
</evidence>
<keyword evidence="7 19" id="KW-0812">Transmembrane</keyword>
<dbReference type="Proteomes" id="UP000298327">
    <property type="component" value="Unassembled WGS sequence"/>
</dbReference>
<feature type="transmembrane region" description="Helical" evidence="19">
    <location>
        <begin position="72"/>
        <end position="96"/>
    </location>
</feature>
<dbReference type="AlphaFoldDB" id="A0A4Y9YEZ0"/>
<keyword evidence="10 19" id="KW-1133">Transmembrane helix</keyword>
<dbReference type="InterPro" id="IPR044516">
    <property type="entry name" value="UXS-like"/>
</dbReference>
<dbReference type="PANTHER" id="PTHR43078:SF6">
    <property type="entry name" value="UDP-GLUCURONIC ACID DECARBOXYLASE 1"/>
    <property type="match status" value="1"/>
</dbReference>
<dbReference type="Gene3D" id="3.40.50.720">
    <property type="entry name" value="NAD(P)-binding Rossmann-like Domain"/>
    <property type="match status" value="1"/>
</dbReference>
<evidence type="ECO:0000256" key="6">
    <source>
        <dbReference type="ARBA" id="ARBA00018816"/>
    </source>
</evidence>
<evidence type="ECO:0000256" key="12">
    <source>
        <dbReference type="ARBA" id="ARBA00023034"/>
    </source>
</evidence>
<evidence type="ECO:0000256" key="3">
    <source>
        <dbReference type="ARBA" id="ARBA00005100"/>
    </source>
</evidence>
<feature type="transmembrane region" description="Helical" evidence="19">
    <location>
        <begin position="146"/>
        <end position="165"/>
    </location>
</feature>
<dbReference type="STRING" id="205917.A0A4Y9YEZ0"/>
<keyword evidence="8" id="KW-0210">Decarboxylase</keyword>
<comment type="caution">
    <text evidence="21">The sequence shown here is derived from an EMBL/GenBank/DDBJ whole genome shotgun (WGS) entry which is preliminary data.</text>
</comment>
<reference evidence="21 22" key="1">
    <citation type="submission" date="2019-02" db="EMBL/GenBank/DDBJ databases">
        <title>Genome sequencing of the rare red list fungi Dentipellis fragilis.</title>
        <authorList>
            <person name="Buettner E."/>
            <person name="Kellner H."/>
        </authorList>
    </citation>
    <scope>NUCLEOTIDE SEQUENCE [LARGE SCALE GENOMIC DNA]</scope>
    <source>
        <strain evidence="21 22">DSM 105465</strain>
    </source>
</reference>
<keyword evidence="12" id="KW-0333">Golgi apparatus</keyword>
<proteinExistence type="inferred from homology"/>
<organism evidence="21 22">
    <name type="scientific">Dentipellis fragilis</name>
    <dbReference type="NCBI Taxonomy" id="205917"/>
    <lineage>
        <taxon>Eukaryota</taxon>
        <taxon>Fungi</taxon>
        <taxon>Dikarya</taxon>
        <taxon>Basidiomycota</taxon>
        <taxon>Agaricomycotina</taxon>
        <taxon>Agaricomycetes</taxon>
        <taxon>Russulales</taxon>
        <taxon>Hericiaceae</taxon>
        <taxon>Dentipellis</taxon>
    </lineage>
</organism>
<comment type="pathway">
    <text evidence="3">Nucleotide-sugar biosynthesis; UDP-alpha-D-xylose biosynthesis; UDP-alpha-D-xylose from UDP-alpha-D-glucuronate: step 1/1.</text>
</comment>
<evidence type="ECO:0000256" key="13">
    <source>
        <dbReference type="ARBA" id="ARBA00023136"/>
    </source>
</evidence>
<gene>
    <name evidence="21" type="ORF">EVG20_g7477</name>
</gene>
<evidence type="ECO:0000256" key="8">
    <source>
        <dbReference type="ARBA" id="ARBA00022793"/>
    </source>
</evidence>
<comment type="subcellular location">
    <subcellularLocation>
        <location evidence="2">Golgi apparatus</location>
        <location evidence="2">Golgi stack membrane</location>
        <topology evidence="2">Single-pass type II membrane protein</topology>
    </subcellularLocation>
</comment>
<evidence type="ECO:0000256" key="18">
    <source>
        <dbReference type="SAM" id="MobiDB-lite"/>
    </source>
</evidence>
<feature type="region of interest" description="Disordered" evidence="18">
    <location>
        <begin position="396"/>
        <end position="419"/>
    </location>
</feature>
<protein>
    <recommendedName>
        <fullName evidence="6">UDP-glucuronic acid decarboxylase 1</fullName>
        <ecNumber evidence="5">4.1.1.35</ecNumber>
    </recommendedName>
    <alternativeName>
        <fullName evidence="16">UDP-glucuronate decarboxylase 1</fullName>
    </alternativeName>
</protein>
<accession>A0A4Y9YEZ0</accession>
<dbReference type="PANTHER" id="PTHR43078">
    <property type="entry name" value="UDP-GLUCURONIC ACID DECARBOXYLASE-RELATED"/>
    <property type="match status" value="1"/>
</dbReference>
<evidence type="ECO:0000256" key="19">
    <source>
        <dbReference type="SAM" id="Phobius"/>
    </source>
</evidence>
<sequence>MYTGSAIAAPASAVVSNITNIQTVDGAPPNLLLIVGPLLIGCLFSWCLYGVLFVQLYLYYLSFPQDKIIVKLTVYGLFIVDTFQSVAITDLAWAFLCKGWGDLGALRFTTWGFAVVPLVSGIVAAWVQLFFAWRINLLGGRGKRKWIWRAVTLLTVLVTVLDNFFTGSKTSVSHWVGHPNFEMVRHDVVEPFMIECDQIYHLACPASPPHYQFNAVKTIKTSFMGTLNMLGLAKRTKARFLITSTSEVYGDPEVHPQPEDYWGHVNPIGPRACYDEGKRVAETLTYGFHRQDGVDVRVARIFNTYGPRMNPYDGRVVSNFIVQALKGQDITVYGDGKQTRSFQYIHDLVDGLIALMNSDETRPVNIGNGDEFTIIEFAELVRDIVEKVQAEDGKPGRRVNIIHGPMPTDDPQKRRPDTTRAKTVLDWEPRWTVRMGLEEMVRYYKAKLAEGSL</sequence>
<evidence type="ECO:0000256" key="16">
    <source>
        <dbReference type="ARBA" id="ARBA00031585"/>
    </source>
</evidence>
<name>A0A4Y9YEZ0_9AGAM</name>
<dbReference type="InterPro" id="IPR036291">
    <property type="entry name" value="NAD(P)-bd_dom_sf"/>
</dbReference>
<feature type="transmembrane region" description="Helical" evidence="19">
    <location>
        <begin position="38"/>
        <end position="60"/>
    </location>
</feature>
<dbReference type="GO" id="GO:0048040">
    <property type="term" value="F:UDP-glucuronate decarboxylase activity"/>
    <property type="evidence" value="ECO:0007669"/>
    <property type="project" value="UniProtKB-EC"/>
</dbReference>
<comment type="similarity">
    <text evidence="4">Belongs to the NAD(P)-dependent epimerase/dehydratase family. UDP-glucuronic acid decarboxylase subfamily.</text>
</comment>
<evidence type="ECO:0000256" key="2">
    <source>
        <dbReference type="ARBA" id="ARBA00004447"/>
    </source>
</evidence>
<dbReference type="InterPro" id="IPR016040">
    <property type="entry name" value="NAD(P)-bd_dom"/>
</dbReference>
<evidence type="ECO:0000313" key="22">
    <source>
        <dbReference type="Proteomes" id="UP000298327"/>
    </source>
</evidence>
<evidence type="ECO:0000256" key="4">
    <source>
        <dbReference type="ARBA" id="ARBA00007505"/>
    </source>
</evidence>
<keyword evidence="15" id="KW-0456">Lyase</keyword>
<feature type="transmembrane region" description="Helical" evidence="19">
    <location>
        <begin position="108"/>
        <end position="134"/>
    </location>
</feature>
<keyword evidence="9" id="KW-0735">Signal-anchor</keyword>
<keyword evidence="13 19" id="KW-0472">Membrane</keyword>
<comment type="catalytic activity">
    <reaction evidence="17">
        <text>UDP-alpha-D-glucuronate + H(+) = UDP-alpha-D-xylose + CO2</text>
        <dbReference type="Rhea" id="RHEA:23916"/>
        <dbReference type="ChEBI" id="CHEBI:15378"/>
        <dbReference type="ChEBI" id="CHEBI:16526"/>
        <dbReference type="ChEBI" id="CHEBI:57632"/>
        <dbReference type="ChEBI" id="CHEBI:58052"/>
        <dbReference type="EC" id="4.1.1.35"/>
    </reaction>
    <physiologicalReaction direction="left-to-right" evidence="17">
        <dbReference type="Rhea" id="RHEA:23917"/>
    </physiologicalReaction>
</comment>
<dbReference type="GO" id="GO:0070403">
    <property type="term" value="F:NAD+ binding"/>
    <property type="evidence" value="ECO:0007669"/>
    <property type="project" value="InterPro"/>
</dbReference>
<evidence type="ECO:0000256" key="15">
    <source>
        <dbReference type="ARBA" id="ARBA00023239"/>
    </source>
</evidence>
<evidence type="ECO:0000256" key="7">
    <source>
        <dbReference type="ARBA" id="ARBA00022692"/>
    </source>
</evidence>